<keyword evidence="5" id="KW-1133">Transmembrane helix</keyword>
<dbReference type="Pfam" id="PF02472">
    <property type="entry name" value="ExbD"/>
    <property type="match status" value="1"/>
</dbReference>
<proteinExistence type="inferred from homology"/>
<evidence type="ECO:0000256" key="5">
    <source>
        <dbReference type="ARBA" id="ARBA00022989"/>
    </source>
</evidence>
<evidence type="ECO:0000256" key="4">
    <source>
        <dbReference type="ARBA" id="ARBA00022692"/>
    </source>
</evidence>
<sequence length="152" mass="15961">MNQSKMAVPVKKRSYKVALTPLADAMFQLLTFFMLTTSLTPYSILTIGSNPESQAADAVDALGSGAGNGGDALPSDVIIWQLEDGIVRSGGTKFDRTQLHDLSEALSSQAGTVHVQLVIGPTALIQDVATAMAALRAHGVEHVEIKRVGADS</sequence>
<dbReference type="AlphaFoldDB" id="A0A843YN12"/>
<keyword evidence="7" id="KW-0653">Protein transport</keyword>
<evidence type="ECO:0000256" key="1">
    <source>
        <dbReference type="ARBA" id="ARBA00004162"/>
    </source>
</evidence>
<evidence type="ECO:0000256" key="3">
    <source>
        <dbReference type="ARBA" id="ARBA00022475"/>
    </source>
</evidence>
<keyword evidence="9" id="KW-1185">Reference proteome</keyword>
<dbReference type="GO" id="GO:0015031">
    <property type="term" value="P:protein transport"/>
    <property type="evidence" value="ECO:0007669"/>
    <property type="project" value="UniProtKB-KW"/>
</dbReference>
<comment type="caution">
    <text evidence="8">The sequence shown here is derived from an EMBL/GenBank/DDBJ whole genome shotgun (WGS) entry which is preliminary data.</text>
</comment>
<gene>
    <name evidence="8" type="ORF">GFB49_19420</name>
</gene>
<evidence type="ECO:0000313" key="8">
    <source>
        <dbReference type="EMBL" id="MQQ10629.1"/>
    </source>
</evidence>
<evidence type="ECO:0000256" key="2">
    <source>
        <dbReference type="ARBA" id="ARBA00005811"/>
    </source>
</evidence>
<keyword evidence="3" id="KW-1003">Cell membrane</keyword>
<accession>A0A843YN12</accession>
<keyword evidence="4 7" id="KW-0812">Transmembrane</keyword>
<evidence type="ECO:0000256" key="7">
    <source>
        <dbReference type="RuleBase" id="RU003879"/>
    </source>
</evidence>
<evidence type="ECO:0000256" key="6">
    <source>
        <dbReference type="ARBA" id="ARBA00023136"/>
    </source>
</evidence>
<dbReference type="GO" id="GO:0005886">
    <property type="term" value="C:plasma membrane"/>
    <property type="evidence" value="ECO:0007669"/>
    <property type="project" value="UniProtKB-SubCell"/>
</dbReference>
<comment type="similarity">
    <text evidence="2 7">Belongs to the ExbD/TolR family.</text>
</comment>
<protein>
    <submittedName>
        <fullName evidence="8">Biopolymer transporter ExbD</fullName>
    </submittedName>
</protein>
<keyword evidence="6" id="KW-0472">Membrane</keyword>
<dbReference type="Proteomes" id="UP000444174">
    <property type="component" value="Unassembled WGS sequence"/>
</dbReference>
<dbReference type="RefSeq" id="WP_153217766.1">
    <property type="nucleotide sequence ID" value="NZ_WIBF01000019.1"/>
</dbReference>
<evidence type="ECO:0000313" key="9">
    <source>
        <dbReference type="Proteomes" id="UP000444174"/>
    </source>
</evidence>
<organism evidence="8 9">
    <name type="scientific">Tritonibacter litoralis</name>
    <dbReference type="NCBI Taxonomy" id="2662264"/>
    <lineage>
        <taxon>Bacteria</taxon>
        <taxon>Pseudomonadati</taxon>
        <taxon>Pseudomonadota</taxon>
        <taxon>Alphaproteobacteria</taxon>
        <taxon>Rhodobacterales</taxon>
        <taxon>Paracoccaceae</taxon>
        <taxon>Tritonibacter</taxon>
    </lineage>
</organism>
<dbReference type="EMBL" id="WIBF01000019">
    <property type="protein sequence ID" value="MQQ10629.1"/>
    <property type="molecule type" value="Genomic_DNA"/>
</dbReference>
<reference evidence="8 9" key="1">
    <citation type="submission" date="2019-10" db="EMBL/GenBank/DDBJ databases">
        <title>Epibacterium sp. nov., isolated from seawater.</title>
        <authorList>
            <person name="Zhang X."/>
            <person name="Li N."/>
        </authorList>
    </citation>
    <scope>NUCLEOTIDE SEQUENCE [LARGE SCALE GENOMIC DNA]</scope>
    <source>
        <strain evidence="8 9">SM1979</strain>
    </source>
</reference>
<dbReference type="GO" id="GO:0022857">
    <property type="term" value="F:transmembrane transporter activity"/>
    <property type="evidence" value="ECO:0007669"/>
    <property type="project" value="InterPro"/>
</dbReference>
<name>A0A843YN12_9RHOB</name>
<comment type="subcellular location">
    <subcellularLocation>
        <location evidence="1">Cell membrane</location>
        <topology evidence="1">Single-pass membrane protein</topology>
    </subcellularLocation>
    <subcellularLocation>
        <location evidence="7">Cell membrane</location>
        <topology evidence="7">Single-pass type II membrane protein</topology>
    </subcellularLocation>
</comment>
<keyword evidence="7" id="KW-0813">Transport</keyword>
<dbReference type="InterPro" id="IPR003400">
    <property type="entry name" value="ExbD"/>
</dbReference>